<comment type="caution">
    <text evidence="1">The sequence shown here is derived from an EMBL/GenBank/DDBJ whole genome shotgun (WGS) entry which is preliminary data.</text>
</comment>
<evidence type="ECO:0000313" key="2">
    <source>
        <dbReference type="Proteomes" id="UP000886501"/>
    </source>
</evidence>
<protein>
    <submittedName>
        <fullName evidence="1">Uncharacterized protein</fullName>
    </submittedName>
</protein>
<evidence type="ECO:0000313" key="1">
    <source>
        <dbReference type="EMBL" id="KAF9646064.1"/>
    </source>
</evidence>
<dbReference type="Proteomes" id="UP000886501">
    <property type="component" value="Unassembled WGS sequence"/>
</dbReference>
<dbReference type="EMBL" id="MU118069">
    <property type="protein sequence ID" value="KAF9646064.1"/>
    <property type="molecule type" value="Genomic_DNA"/>
</dbReference>
<sequence>MGQWWFLCKYWAVPQGVPRCAQPLRGGEVLRRPAVSSRASVVCNSFGGRPSDWAAISSRDGLVSSNGSFARAASFVGHLIEWGLLSNDLVRQHLIKPLTNHYYYDTGSDPEIIRANVIYQLFIAAGNTLLQGLLKAEDVQVCFEMLDAQASAKKISGFDAAKLKELREIHAAWMQRKQGEEQGNVRDTEGLQAEGQDAMAAEVPAEVETPVAFVPQDLPAAMIGIEIPSSILQDIVSPSVLHAMESPFETSISFPAATVSSPTFSISTISDLAPTDLGEEIEHSQELTTTHHDTFYFEDGNVEGHRFVFLPETPGHPFSAWTPSCSNSGRTTSDRYLGQC</sequence>
<organism evidence="1 2">
    <name type="scientific">Thelephora ganbajun</name>
    <name type="common">Ganba fungus</name>
    <dbReference type="NCBI Taxonomy" id="370292"/>
    <lineage>
        <taxon>Eukaryota</taxon>
        <taxon>Fungi</taxon>
        <taxon>Dikarya</taxon>
        <taxon>Basidiomycota</taxon>
        <taxon>Agaricomycotina</taxon>
        <taxon>Agaricomycetes</taxon>
        <taxon>Thelephorales</taxon>
        <taxon>Thelephoraceae</taxon>
        <taxon>Thelephora</taxon>
    </lineage>
</organism>
<reference evidence="1" key="1">
    <citation type="submission" date="2019-10" db="EMBL/GenBank/DDBJ databases">
        <authorList>
            <consortium name="DOE Joint Genome Institute"/>
            <person name="Kuo A."/>
            <person name="Miyauchi S."/>
            <person name="Kiss E."/>
            <person name="Drula E."/>
            <person name="Kohler A."/>
            <person name="Sanchez-Garcia M."/>
            <person name="Andreopoulos B."/>
            <person name="Barry K.W."/>
            <person name="Bonito G."/>
            <person name="Buee M."/>
            <person name="Carver A."/>
            <person name="Chen C."/>
            <person name="Cichocki N."/>
            <person name="Clum A."/>
            <person name="Culley D."/>
            <person name="Crous P.W."/>
            <person name="Fauchery L."/>
            <person name="Girlanda M."/>
            <person name="Hayes R."/>
            <person name="Keri Z."/>
            <person name="Labutti K."/>
            <person name="Lipzen A."/>
            <person name="Lombard V."/>
            <person name="Magnuson J."/>
            <person name="Maillard F."/>
            <person name="Morin E."/>
            <person name="Murat C."/>
            <person name="Nolan M."/>
            <person name="Ohm R."/>
            <person name="Pangilinan J."/>
            <person name="Pereira M."/>
            <person name="Perotto S."/>
            <person name="Peter M."/>
            <person name="Riley R."/>
            <person name="Sitrit Y."/>
            <person name="Stielow B."/>
            <person name="Szollosi G."/>
            <person name="Zifcakova L."/>
            <person name="Stursova M."/>
            <person name="Spatafora J.W."/>
            <person name="Tedersoo L."/>
            <person name="Vaario L.-M."/>
            <person name="Yamada A."/>
            <person name="Yan M."/>
            <person name="Wang P."/>
            <person name="Xu J."/>
            <person name="Bruns T."/>
            <person name="Baldrian P."/>
            <person name="Vilgalys R."/>
            <person name="Henrissat B."/>
            <person name="Grigoriev I.V."/>
            <person name="Hibbett D."/>
            <person name="Nagy L.G."/>
            <person name="Martin F.M."/>
        </authorList>
    </citation>
    <scope>NUCLEOTIDE SEQUENCE</scope>
    <source>
        <strain evidence="1">P2</strain>
    </source>
</reference>
<gene>
    <name evidence="1" type="ORF">BDM02DRAFT_3119300</name>
</gene>
<accession>A0ACB6Z988</accession>
<keyword evidence="2" id="KW-1185">Reference proteome</keyword>
<proteinExistence type="predicted"/>
<name>A0ACB6Z988_THEGA</name>
<reference evidence="1" key="2">
    <citation type="journal article" date="2020" name="Nat. Commun.">
        <title>Large-scale genome sequencing of mycorrhizal fungi provides insights into the early evolution of symbiotic traits.</title>
        <authorList>
            <person name="Miyauchi S."/>
            <person name="Kiss E."/>
            <person name="Kuo A."/>
            <person name="Drula E."/>
            <person name="Kohler A."/>
            <person name="Sanchez-Garcia M."/>
            <person name="Morin E."/>
            <person name="Andreopoulos B."/>
            <person name="Barry K.W."/>
            <person name="Bonito G."/>
            <person name="Buee M."/>
            <person name="Carver A."/>
            <person name="Chen C."/>
            <person name="Cichocki N."/>
            <person name="Clum A."/>
            <person name="Culley D."/>
            <person name="Crous P.W."/>
            <person name="Fauchery L."/>
            <person name="Girlanda M."/>
            <person name="Hayes R.D."/>
            <person name="Keri Z."/>
            <person name="LaButti K."/>
            <person name="Lipzen A."/>
            <person name="Lombard V."/>
            <person name="Magnuson J."/>
            <person name="Maillard F."/>
            <person name="Murat C."/>
            <person name="Nolan M."/>
            <person name="Ohm R.A."/>
            <person name="Pangilinan J."/>
            <person name="Pereira M.F."/>
            <person name="Perotto S."/>
            <person name="Peter M."/>
            <person name="Pfister S."/>
            <person name="Riley R."/>
            <person name="Sitrit Y."/>
            <person name="Stielow J.B."/>
            <person name="Szollosi G."/>
            <person name="Zifcakova L."/>
            <person name="Stursova M."/>
            <person name="Spatafora J.W."/>
            <person name="Tedersoo L."/>
            <person name="Vaario L.M."/>
            <person name="Yamada A."/>
            <person name="Yan M."/>
            <person name="Wang P."/>
            <person name="Xu J."/>
            <person name="Bruns T."/>
            <person name="Baldrian P."/>
            <person name="Vilgalys R."/>
            <person name="Dunand C."/>
            <person name="Henrissat B."/>
            <person name="Grigoriev I.V."/>
            <person name="Hibbett D."/>
            <person name="Nagy L.G."/>
            <person name="Martin F.M."/>
        </authorList>
    </citation>
    <scope>NUCLEOTIDE SEQUENCE</scope>
    <source>
        <strain evidence="1">P2</strain>
    </source>
</reference>